<dbReference type="InterPro" id="IPR011051">
    <property type="entry name" value="RmlC_Cupin_sf"/>
</dbReference>
<sequence length="215" mass="22956">MTTPAATAEPTSPAATSAAIAVDRLPAPPGRVLEQAELAAWVAQLAADPEAWQHLVEHEHGRRHYVSLYRDADIDVWLLCWNTDDDTGWHDHDSSSGAVAVTRGAVLEHRPRLGGDPHTRIVEAGRTFSFGPEHIHRMAGAVDGSVSIHAYSPPLWRMGQYAISPSGTMRRYSVSYADELRPLDGPLDRDAVQDAVQGDAEDAAGGAGAAGQSPA</sequence>
<evidence type="ECO:0000313" key="7">
    <source>
        <dbReference type="EMBL" id="GAA4121340.1"/>
    </source>
</evidence>
<keyword evidence="8" id="KW-1185">Reference proteome</keyword>
<comment type="caution">
    <text evidence="7">The sequence shown here is derived from an EMBL/GenBank/DDBJ whole genome shotgun (WGS) entry which is preliminary data.</text>
</comment>
<comment type="similarity">
    <text evidence="1">Belongs to the cysteine dioxygenase family.</text>
</comment>
<name>A0ABP7XLZ4_9ACTN</name>
<dbReference type="Gene3D" id="2.60.120.10">
    <property type="entry name" value="Jelly Rolls"/>
    <property type="match status" value="1"/>
</dbReference>
<dbReference type="PANTHER" id="PTHR12918:SF1">
    <property type="entry name" value="CYSTEINE DIOXYGENASE TYPE 1"/>
    <property type="match status" value="1"/>
</dbReference>
<keyword evidence="4" id="KW-0560">Oxidoreductase</keyword>
<dbReference type="PANTHER" id="PTHR12918">
    <property type="entry name" value="CYSTEINE DIOXYGENASE"/>
    <property type="match status" value="1"/>
</dbReference>
<evidence type="ECO:0000256" key="3">
    <source>
        <dbReference type="ARBA" id="ARBA00022964"/>
    </source>
</evidence>
<evidence type="ECO:0000313" key="8">
    <source>
        <dbReference type="Proteomes" id="UP001501495"/>
    </source>
</evidence>
<dbReference type="Pfam" id="PF05995">
    <property type="entry name" value="CDO_I"/>
    <property type="match status" value="1"/>
</dbReference>
<reference evidence="8" key="1">
    <citation type="journal article" date="2019" name="Int. J. Syst. Evol. Microbiol.">
        <title>The Global Catalogue of Microorganisms (GCM) 10K type strain sequencing project: providing services to taxonomists for standard genome sequencing and annotation.</title>
        <authorList>
            <consortium name="The Broad Institute Genomics Platform"/>
            <consortium name="The Broad Institute Genome Sequencing Center for Infectious Disease"/>
            <person name="Wu L."/>
            <person name="Ma J."/>
        </authorList>
    </citation>
    <scope>NUCLEOTIDE SEQUENCE [LARGE SCALE GENOMIC DNA]</scope>
    <source>
        <strain evidence="8">JCM 16703</strain>
    </source>
</reference>
<keyword evidence="2" id="KW-0479">Metal-binding</keyword>
<dbReference type="InterPro" id="IPR010300">
    <property type="entry name" value="CDO_1"/>
</dbReference>
<dbReference type="EMBL" id="BAAAZH010000017">
    <property type="protein sequence ID" value="GAA4121340.1"/>
    <property type="molecule type" value="Genomic_DNA"/>
</dbReference>
<dbReference type="CDD" id="cd10548">
    <property type="entry name" value="cupin_CDO"/>
    <property type="match status" value="1"/>
</dbReference>
<evidence type="ECO:0000256" key="6">
    <source>
        <dbReference type="SAM" id="MobiDB-lite"/>
    </source>
</evidence>
<protein>
    <recommendedName>
        <fullName evidence="9">Cysteine dioxygenase</fullName>
    </recommendedName>
</protein>
<keyword evidence="5" id="KW-0408">Iron</keyword>
<organism evidence="7 8">
    <name type="scientific">Nocardioides fonticola</name>
    <dbReference type="NCBI Taxonomy" id="450363"/>
    <lineage>
        <taxon>Bacteria</taxon>
        <taxon>Bacillati</taxon>
        <taxon>Actinomycetota</taxon>
        <taxon>Actinomycetes</taxon>
        <taxon>Propionibacteriales</taxon>
        <taxon>Nocardioidaceae</taxon>
        <taxon>Nocardioides</taxon>
    </lineage>
</organism>
<keyword evidence="3" id="KW-0223">Dioxygenase</keyword>
<evidence type="ECO:0000256" key="4">
    <source>
        <dbReference type="ARBA" id="ARBA00023002"/>
    </source>
</evidence>
<dbReference type="InterPro" id="IPR014710">
    <property type="entry name" value="RmlC-like_jellyroll"/>
</dbReference>
<evidence type="ECO:0000256" key="2">
    <source>
        <dbReference type="ARBA" id="ARBA00022723"/>
    </source>
</evidence>
<evidence type="ECO:0008006" key="9">
    <source>
        <dbReference type="Google" id="ProtNLM"/>
    </source>
</evidence>
<evidence type="ECO:0000256" key="5">
    <source>
        <dbReference type="ARBA" id="ARBA00023004"/>
    </source>
</evidence>
<feature type="region of interest" description="Disordered" evidence="6">
    <location>
        <begin position="185"/>
        <end position="215"/>
    </location>
</feature>
<dbReference type="RefSeq" id="WP_344733866.1">
    <property type="nucleotide sequence ID" value="NZ_BAAAZH010000017.1"/>
</dbReference>
<dbReference type="Proteomes" id="UP001501495">
    <property type="component" value="Unassembled WGS sequence"/>
</dbReference>
<accession>A0ABP7XLZ4</accession>
<evidence type="ECO:0000256" key="1">
    <source>
        <dbReference type="ARBA" id="ARBA00006622"/>
    </source>
</evidence>
<proteinExistence type="inferred from homology"/>
<dbReference type="SUPFAM" id="SSF51182">
    <property type="entry name" value="RmlC-like cupins"/>
    <property type="match status" value="1"/>
</dbReference>
<gene>
    <name evidence="7" type="ORF">GCM10022215_26220</name>
</gene>